<evidence type="ECO:0000256" key="1">
    <source>
        <dbReference type="SAM" id="MobiDB-lite"/>
    </source>
</evidence>
<feature type="region of interest" description="Disordered" evidence="1">
    <location>
        <begin position="240"/>
        <end position="268"/>
    </location>
</feature>
<organism evidence="2 3">
    <name type="scientific">Sphaerosporella brunnea</name>
    <dbReference type="NCBI Taxonomy" id="1250544"/>
    <lineage>
        <taxon>Eukaryota</taxon>
        <taxon>Fungi</taxon>
        <taxon>Dikarya</taxon>
        <taxon>Ascomycota</taxon>
        <taxon>Pezizomycotina</taxon>
        <taxon>Pezizomycetes</taxon>
        <taxon>Pezizales</taxon>
        <taxon>Pyronemataceae</taxon>
        <taxon>Sphaerosporella</taxon>
    </lineage>
</organism>
<evidence type="ECO:0000313" key="3">
    <source>
        <dbReference type="Proteomes" id="UP000326924"/>
    </source>
</evidence>
<dbReference type="AlphaFoldDB" id="A0A5J5ELH0"/>
<dbReference type="Proteomes" id="UP000326924">
    <property type="component" value="Unassembled WGS sequence"/>
</dbReference>
<feature type="compositionally biased region" description="Polar residues" evidence="1">
    <location>
        <begin position="58"/>
        <end position="72"/>
    </location>
</feature>
<dbReference type="EMBL" id="VXIS01000208">
    <property type="protein sequence ID" value="KAA8896585.1"/>
    <property type="molecule type" value="Genomic_DNA"/>
</dbReference>
<evidence type="ECO:0000313" key="2">
    <source>
        <dbReference type="EMBL" id="KAA8896585.1"/>
    </source>
</evidence>
<feature type="region of interest" description="Disordered" evidence="1">
    <location>
        <begin position="110"/>
        <end position="164"/>
    </location>
</feature>
<feature type="compositionally biased region" description="Polar residues" evidence="1">
    <location>
        <begin position="135"/>
        <end position="148"/>
    </location>
</feature>
<accession>A0A5J5ELH0</accession>
<sequence>MDLQFYMRDQYRMIPDCDVTGNVTSSSAITIAEPPHLNNASVHPSAGGPRIPAADGGQPQQNRPRSRAVQTSPPGPGMGMVSAAVLSLGVYNLTRPNSAPKSAAIPVVTPATSHLTAQPPRRATSTAHRPPLPTQPASQKSAIPNSALASHRAQRPGRVNATERIPPVAVRADRPQLALAPIHAPQRRAASQRLAAASHLTTAPGTTLPAATRHFDPFCSPFIPPDTPFRLRHGIVRAKDLPADWPPVPPRGRARAEASRQGGGRSVN</sequence>
<feature type="region of interest" description="Disordered" evidence="1">
    <location>
        <begin position="34"/>
        <end position="80"/>
    </location>
</feature>
<reference evidence="2 3" key="1">
    <citation type="submission" date="2019-09" db="EMBL/GenBank/DDBJ databases">
        <title>Draft genome of the ectomycorrhizal ascomycete Sphaerosporella brunnea.</title>
        <authorList>
            <consortium name="DOE Joint Genome Institute"/>
            <person name="Benucci G.M."/>
            <person name="Marozzi G."/>
            <person name="Antonielli L."/>
            <person name="Sanchez S."/>
            <person name="Marco P."/>
            <person name="Wang X."/>
            <person name="Falini L.B."/>
            <person name="Barry K."/>
            <person name="Haridas S."/>
            <person name="Lipzen A."/>
            <person name="Labutti K."/>
            <person name="Grigoriev I.V."/>
            <person name="Murat C."/>
            <person name="Martin F."/>
            <person name="Albertini E."/>
            <person name="Donnini D."/>
            <person name="Bonito G."/>
        </authorList>
    </citation>
    <scope>NUCLEOTIDE SEQUENCE [LARGE SCALE GENOMIC DNA]</scope>
    <source>
        <strain evidence="2 3">Sb_GMNB300</strain>
    </source>
</reference>
<keyword evidence="3" id="KW-1185">Reference proteome</keyword>
<dbReference type="InParanoid" id="A0A5J5ELH0"/>
<comment type="caution">
    <text evidence="2">The sequence shown here is derived from an EMBL/GenBank/DDBJ whole genome shotgun (WGS) entry which is preliminary data.</text>
</comment>
<gene>
    <name evidence="2" type="ORF">FN846DRAFT_893235</name>
</gene>
<proteinExistence type="predicted"/>
<protein>
    <submittedName>
        <fullName evidence="2">Uncharacterized protein</fullName>
    </submittedName>
</protein>
<name>A0A5J5ELH0_9PEZI</name>